<gene>
    <name evidence="1" type="ORF">F7732_15005</name>
</gene>
<evidence type="ECO:0000313" key="2">
    <source>
        <dbReference type="Proteomes" id="UP000441354"/>
    </source>
</evidence>
<proteinExistence type="predicted"/>
<dbReference type="RefSeq" id="WP_151574824.1">
    <property type="nucleotide sequence ID" value="NZ_WBOT01000004.1"/>
</dbReference>
<protein>
    <submittedName>
        <fullName evidence="1">Uncharacterized protein</fullName>
    </submittedName>
</protein>
<sequence length="147" mass="16823">MKRIEFLHWVLEIDVDKTKDFYKKEQEVCTCLDCKNFRKACKYINSSVMELFLQLGVDPSKPSLLSEFGEEEDGKRLYIGNYHLTGKVVKGPTCTSSTWNAENTATFGDAAIGFEMDHIDTLSSPVLQIGFEMKLPWVLKDDLEQDE</sequence>
<comment type="caution">
    <text evidence="1">The sequence shown here is derived from an EMBL/GenBank/DDBJ whole genome shotgun (WGS) entry which is preliminary data.</text>
</comment>
<dbReference type="EMBL" id="WBOT01000004">
    <property type="protein sequence ID" value="KAB2331967.1"/>
    <property type="molecule type" value="Genomic_DNA"/>
</dbReference>
<reference evidence="1 2" key="1">
    <citation type="journal article" date="2014" name="Arch. Microbiol.">
        <title>Bacillus mesophilum sp. nov., strain IITR-54T, a novel 4-chlorobiphenyl dechlorinating bacterium.</title>
        <authorList>
            <person name="Manickam N."/>
            <person name="Singh N.K."/>
            <person name="Bajaj A."/>
            <person name="Kumar R.M."/>
            <person name="Kaur G."/>
            <person name="Kaur N."/>
            <person name="Bala M."/>
            <person name="Kumar A."/>
            <person name="Mayilraj S."/>
        </authorList>
    </citation>
    <scope>NUCLEOTIDE SEQUENCE [LARGE SCALE GENOMIC DNA]</scope>
    <source>
        <strain evidence="1 2">IITR-54</strain>
    </source>
</reference>
<dbReference type="Proteomes" id="UP000441354">
    <property type="component" value="Unassembled WGS sequence"/>
</dbReference>
<name>A0A7V7RKX4_9BACI</name>
<accession>A0A7V7RKX4</accession>
<evidence type="ECO:0000313" key="1">
    <source>
        <dbReference type="EMBL" id="KAB2331967.1"/>
    </source>
</evidence>
<dbReference type="AlphaFoldDB" id="A0A7V7RKX4"/>
<dbReference type="OrthoDB" id="1691135at2"/>
<keyword evidence="2" id="KW-1185">Reference proteome</keyword>
<organism evidence="1 2">
    <name type="scientific">Bacillus mesophilum</name>
    <dbReference type="NCBI Taxonomy" id="1071718"/>
    <lineage>
        <taxon>Bacteria</taxon>
        <taxon>Bacillati</taxon>
        <taxon>Bacillota</taxon>
        <taxon>Bacilli</taxon>
        <taxon>Bacillales</taxon>
        <taxon>Bacillaceae</taxon>
        <taxon>Bacillus</taxon>
    </lineage>
</organism>